<protein>
    <submittedName>
        <fullName evidence="1">Uncharacterized protein</fullName>
    </submittedName>
</protein>
<keyword evidence="2" id="KW-1185">Reference proteome</keyword>
<evidence type="ECO:0000313" key="2">
    <source>
        <dbReference type="Proteomes" id="UP000244855"/>
    </source>
</evidence>
<name>A0A2V1EDF0_9PLEO</name>
<dbReference type="AlphaFoldDB" id="A0A2V1EDF0"/>
<proteinExistence type="predicted"/>
<dbReference type="Gene3D" id="3.40.50.1010">
    <property type="entry name" value="5'-nuclease"/>
    <property type="match status" value="1"/>
</dbReference>
<accession>A0A2V1EDF0</accession>
<gene>
    <name evidence="1" type="ORF">DM02DRAFT_320733</name>
</gene>
<evidence type="ECO:0000313" key="1">
    <source>
        <dbReference type="EMBL" id="PVI07285.1"/>
    </source>
</evidence>
<reference evidence="1 2" key="1">
    <citation type="journal article" date="2018" name="Sci. Rep.">
        <title>Comparative genomics provides insights into the lifestyle and reveals functional heterogeneity of dark septate endophytic fungi.</title>
        <authorList>
            <person name="Knapp D.G."/>
            <person name="Nemeth J.B."/>
            <person name="Barry K."/>
            <person name="Hainaut M."/>
            <person name="Henrissat B."/>
            <person name="Johnson J."/>
            <person name="Kuo A."/>
            <person name="Lim J.H.P."/>
            <person name="Lipzen A."/>
            <person name="Nolan M."/>
            <person name="Ohm R.A."/>
            <person name="Tamas L."/>
            <person name="Grigoriev I.V."/>
            <person name="Spatafora J.W."/>
            <person name="Nagy L.G."/>
            <person name="Kovacs G.M."/>
        </authorList>
    </citation>
    <scope>NUCLEOTIDE SEQUENCE [LARGE SCALE GENOMIC DNA]</scope>
    <source>
        <strain evidence="1 2">DSE2036</strain>
    </source>
</reference>
<dbReference type="Proteomes" id="UP000244855">
    <property type="component" value="Unassembled WGS sequence"/>
</dbReference>
<dbReference type="EMBL" id="KZ805304">
    <property type="protein sequence ID" value="PVI07285.1"/>
    <property type="molecule type" value="Genomic_DNA"/>
</dbReference>
<sequence length="147" mass="16518">MGIPGLTRRLEPHATRYQPEDLSGYQAIIDGPSLAYHAHRLALYEIGDEPRVPSYADINRLAFRWLVALEALNIKVLAICQRSGHVTPVSCLGLDSFRLLCQLEYIFSPPYVVESIIRFLQLHQVMSPRAQFSIALSPEHLADASFS</sequence>
<dbReference type="STRING" id="97972.A0A2V1EDF0"/>
<dbReference type="OrthoDB" id="5297549at2759"/>
<organism evidence="1 2">
    <name type="scientific">Periconia macrospinosa</name>
    <dbReference type="NCBI Taxonomy" id="97972"/>
    <lineage>
        <taxon>Eukaryota</taxon>
        <taxon>Fungi</taxon>
        <taxon>Dikarya</taxon>
        <taxon>Ascomycota</taxon>
        <taxon>Pezizomycotina</taxon>
        <taxon>Dothideomycetes</taxon>
        <taxon>Pleosporomycetidae</taxon>
        <taxon>Pleosporales</taxon>
        <taxon>Massarineae</taxon>
        <taxon>Periconiaceae</taxon>
        <taxon>Periconia</taxon>
    </lineage>
</organism>